<sequence>MTSPPALPPLKGPFFSLLLFHLFYSMYDVKGGQVLIFLGTDKEFSHASNGFCQSVSRKTLTLYFFSKINSPILVFVEFHILMDSHLFILVRTAHKKGANIILV</sequence>
<dbReference type="Proteomes" id="UP001151532">
    <property type="component" value="Chromosome 15Z"/>
</dbReference>
<protein>
    <submittedName>
        <fullName evidence="2">Uncharacterized protein</fullName>
    </submittedName>
</protein>
<gene>
    <name evidence="2" type="ORF">OIU79_024900</name>
</gene>
<comment type="caution">
    <text evidence="2">The sequence shown here is derived from an EMBL/GenBank/DDBJ whole genome shotgun (WGS) entry which is preliminary data.</text>
</comment>
<name>A0A9Q0W4L8_SALPP</name>
<proteinExistence type="predicted"/>
<reference evidence="2" key="2">
    <citation type="journal article" date="2023" name="Int. J. Mol. Sci.">
        <title>De Novo Assembly and Annotation of 11 Diverse Shrub Willow (Salix) Genomes Reveals Novel Gene Organization in Sex-Linked Regions.</title>
        <authorList>
            <person name="Hyden B."/>
            <person name="Feng K."/>
            <person name="Yates T.B."/>
            <person name="Jawdy S."/>
            <person name="Cereghino C."/>
            <person name="Smart L.B."/>
            <person name="Muchero W."/>
        </authorList>
    </citation>
    <scope>NUCLEOTIDE SEQUENCE</scope>
    <source>
        <tissue evidence="2">Shoot tip</tissue>
    </source>
</reference>
<dbReference type="EMBL" id="JAPFFK010000006">
    <property type="protein sequence ID" value="KAJ6759921.1"/>
    <property type="molecule type" value="Genomic_DNA"/>
</dbReference>
<accession>A0A9Q0W4L8</accession>
<keyword evidence="3" id="KW-1185">Reference proteome</keyword>
<evidence type="ECO:0000256" key="1">
    <source>
        <dbReference type="SAM" id="SignalP"/>
    </source>
</evidence>
<evidence type="ECO:0000313" key="3">
    <source>
        <dbReference type="Proteomes" id="UP001151532"/>
    </source>
</evidence>
<reference evidence="2" key="1">
    <citation type="submission" date="2022-11" db="EMBL/GenBank/DDBJ databases">
        <authorList>
            <person name="Hyden B.L."/>
            <person name="Feng K."/>
            <person name="Yates T."/>
            <person name="Jawdy S."/>
            <person name="Smart L.B."/>
            <person name="Muchero W."/>
        </authorList>
    </citation>
    <scope>NUCLEOTIDE SEQUENCE</scope>
    <source>
        <tissue evidence="2">Shoot tip</tissue>
    </source>
</reference>
<feature type="signal peptide" evidence="1">
    <location>
        <begin position="1"/>
        <end position="31"/>
    </location>
</feature>
<evidence type="ECO:0000313" key="2">
    <source>
        <dbReference type="EMBL" id="KAJ6759921.1"/>
    </source>
</evidence>
<feature type="chain" id="PRO_5040418658" evidence="1">
    <location>
        <begin position="32"/>
        <end position="103"/>
    </location>
</feature>
<keyword evidence="1" id="KW-0732">Signal</keyword>
<dbReference type="AlphaFoldDB" id="A0A9Q0W4L8"/>
<organism evidence="2 3">
    <name type="scientific">Salix purpurea</name>
    <name type="common">Purple osier willow</name>
    <dbReference type="NCBI Taxonomy" id="77065"/>
    <lineage>
        <taxon>Eukaryota</taxon>
        <taxon>Viridiplantae</taxon>
        <taxon>Streptophyta</taxon>
        <taxon>Embryophyta</taxon>
        <taxon>Tracheophyta</taxon>
        <taxon>Spermatophyta</taxon>
        <taxon>Magnoliopsida</taxon>
        <taxon>eudicotyledons</taxon>
        <taxon>Gunneridae</taxon>
        <taxon>Pentapetalae</taxon>
        <taxon>rosids</taxon>
        <taxon>fabids</taxon>
        <taxon>Malpighiales</taxon>
        <taxon>Salicaceae</taxon>
        <taxon>Saliceae</taxon>
        <taxon>Salix</taxon>
    </lineage>
</organism>